<dbReference type="PANTHER" id="PTHR13129:SF4">
    <property type="entry name" value="DDB1- AND CUL4-ASSOCIATED FACTOR 1"/>
    <property type="match status" value="1"/>
</dbReference>
<dbReference type="OrthoDB" id="27563at2759"/>
<evidence type="ECO:0000256" key="14">
    <source>
        <dbReference type="ARBA" id="ARBA00045628"/>
    </source>
</evidence>
<keyword evidence="13" id="KW-0539">Nucleus</keyword>
<dbReference type="PANTHER" id="PTHR13129">
    <property type="entry name" value="VPRBP PROTEIN-RELATED"/>
    <property type="match status" value="1"/>
</dbReference>
<organism evidence="17">
    <name type="scientific">Notodromas monacha</name>
    <dbReference type="NCBI Taxonomy" id="399045"/>
    <lineage>
        <taxon>Eukaryota</taxon>
        <taxon>Metazoa</taxon>
        <taxon>Ecdysozoa</taxon>
        <taxon>Arthropoda</taxon>
        <taxon>Crustacea</taxon>
        <taxon>Oligostraca</taxon>
        <taxon>Ostracoda</taxon>
        <taxon>Podocopa</taxon>
        <taxon>Podocopida</taxon>
        <taxon>Cypridocopina</taxon>
        <taxon>Cypridoidea</taxon>
        <taxon>Cyprididae</taxon>
        <taxon>Notodromas</taxon>
    </lineage>
</organism>
<evidence type="ECO:0000256" key="3">
    <source>
        <dbReference type="ARBA" id="ARBA00005858"/>
    </source>
</evidence>
<feature type="non-terminal residue" evidence="17">
    <location>
        <position position="1961"/>
    </location>
</feature>
<accession>A0A7R9BJ56</accession>
<dbReference type="GO" id="GO:0080008">
    <property type="term" value="C:Cul4-RING E3 ubiquitin ligase complex"/>
    <property type="evidence" value="ECO:0007669"/>
    <property type="project" value="TreeGrafter"/>
</dbReference>
<feature type="region of interest" description="Disordered" evidence="15">
    <location>
        <begin position="1513"/>
        <end position="1568"/>
    </location>
</feature>
<dbReference type="InterPro" id="IPR011989">
    <property type="entry name" value="ARM-like"/>
</dbReference>
<feature type="compositionally biased region" description="Acidic residues" evidence="15">
    <location>
        <begin position="1887"/>
        <end position="1903"/>
    </location>
</feature>
<evidence type="ECO:0000256" key="11">
    <source>
        <dbReference type="ARBA" id="ARBA00022801"/>
    </source>
</evidence>
<evidence type="ECO:0000256" key="7">
    <source>
        <dbReference type="ARBA" id="ARBA00022722"/>
    </source>
</evidence>
<feature type="domain" description="Ribonuclease PIN" evidence="16">
    <location>
        <begin position="1677"/>
        <end position="1763"/>
    </location>
</feature>
<evidence type="ECO:0000256" key="8">
    <source>
        <dbReference type="ARBA" id="ARBA00022723"/>
    </source>
</evidence>
<keyword evidence="10" id="KW-0833">Ubl conjugation pathway</keyword>
<keyword evidence="6" id="KW-0597">Phosphoprotein</keyword>
<dbReference type="EMBL" id="CAJPEX010000318">
    <property type="protein sequence ID" value="CAG0915066.1"/>
    <property type="molecule type" value="Genomic_DNA"/>
</dbReference>
<evidence type="ECO:0000256" key="5">
    <source>
        <dbReference type="ARBA" id="ARBA00018439"/>
    </source>
</evidence>
<dbReference type="InterPro" id="IPR033411">
    <property type="entry name" value="Ribonuclease_PIN"/>
</dbReference>
<comment type="similarity">
    <text evidence="4">Belongs to the VPRBP/DCAF1 family.</text>
</comment>
<dbReference type="SUPFAM" id="SSF48371">
    <property type="entry name" value="ARM repeat"/>
    <property type="match status" value="1"/>
</dbReference>
<evidence type="ECO:0000256" key="10">
    <source>
        <dbReference type="ARBA" id="ARBA00022786"/>
    </source>
</evidence>
<feature type="compositionally biased region" description="Basic and acidic residues" evidence="15">
    <location>
        <begin position="1519"/>
        <end position="1538"/>
    </location>
</feature>
<evidence type="ECO:0000256" key="4">
    <source>
        <dbReference type="ARBA" id="ARBA00008845"/>
    </source>
</evidence>
<dbReference type="GO" id="GO:0016787">
    <property type="term" value="F:hydrolase activity"/>
    <property type="evidence" value="ECO:0007669"/>
    <property type="project" value="UniProtKB-KW"/>
</dbReference>
<dbReference type="FunFam" id="3.40.50.1010:FF:000018">
    <property type="entry name" value="RNA-binding protein NOB1"/>
    <property type="match status" value="1"/>
</dbReference>
<dbReference type="PROSITE" id="PS50896">
    <property type="entry name" value="LISH"/>
    <property type="match status" value="1"/>
</dbReference>
<evidence type="ECO:0000259" key="16">
    <source>
        <dbReference type="Pfam" id="PF17146"/>
    </source>
</evidence>
<evidence type="ECO:0000313" key="18">
    <source>
        <dbReference type="Proteomes" id="UP000678499"/>
    </source>
</evidence>
<dbReference type="GO" id="GO:0004518">
    <property type="term" value="F:nuclease activity"/>
    <property type="evidence" value="ECO:0007669"/>
    <property type="project" value="UniProtKB-KW"/>
</dbReference>
<dbReference type="Pfam" id="PF17146">
    <property type="entry name" value="PIN_6"/>
    <property type="match status" value="1"/>
</dbReference>
<evidence type="ECO:0000256" key="13">
    <source>
        <dbReference type="ARBA" id="ARBA00023242"/>
    </source>
</evidence>
<keyword evidence="18" id="KW-1185">Reference proteome</keyword>
<evidence type="ECO:0000256" key="1">
    <source>
        <dbReference type="ARBA" id="ARBA00004123"/>
    </source>
</evidence>
<dbReference type="SUPFAM" id="SSF50978">
    <property type="entry name" value="WD40 repeat-like"/>
    <property type="match status" value="1"/>
</dbReference>
<evidence type="ECO:0000256" key="9">
    <source>
        <dbReference type="ARBA" id="ARBA00022771"/>
    </source>
</evidence>
<dbReference type="SMART" id="SM00667">
    <property type="entry name" value="LisH"/>
    <property type="match status" value="1"/>
</dbReference>
<sequence length="1961" mass="218355">MAEAASSSTPAAEAGALIASWEESGRTEDFNLIAFLHSVAEVVEREYNMYLRQDPDPFDDRHPARADPNCNFGAVLKAIFKKEHFYSKLTREYTRDNFYPNSERSAELNTAACRVLLSLMPGLEPPVVFTDADVLISRLIKWVETGVDPLCSYATGLLGIAMQIQEIQVQFSEKCASLVPVLIDRLAKAHVEYFAIGDAEKEPSLYPLDQENNRKRMSEPIQDGPPPKIMRIKSPKNVLVDGETSNSSWMEMQPLMFMSYQIHPLNVETKQIFLLRFLTPLCDSPDFLSTVLKQNLTQLVLKYVDVSANKNGRLAFEACRNLSAQMCHKKVATDFLQMDGLQKLLNVPRPSVVATGVGYCLYYLASSADAVEKICQLPEEIIERLFRYGLWLLECSHDSARAHATLFFTYLFRYRILLAMFDRLGGLRHLYNIIATQKILDADPPGDQNLSDDDEAEARQAVRHVCNALAKYFEAHLLQLAEDVADMSMSVQQPWGYGASPASSIGGTSRSISALRIPDLSGDRLTLILELASARRSWVPVTRFSKLGGIGLLLRAIGMCLGWSMNGRAEALKNALDVLSICAIAPAVQESFRSEVALMDDQGRHMAAGISIILTACQPDKCSDPEVQKAALQVLIPCICVTPTNKAVVGPVTPGDARQRNRTHKFEDSLSRRMRECVRANNGILILYQLMRTGSPITDADELRALACQALAGLARSESVRQVVGKHSLLSELQSYLREPILPEKKREHLRFSRHFIELLELVSGGVMGDGEFAGKEYDMSMEALHRMDVVARTKIKYKKSQVLALIHQHLMLEGLTESAAALIKEANFAPIPVATPAPLPPPVTPVRSIGTSRQLTYSSSFHAGTPLVNGYGPPATPMRLTLQPSRQNSPAAAVAKSLLYGAFGSLHFFVVKKASELNGEAAGLMMPALKYLSTSALNRIVILADCWKEQVAGKFGWFPEDCFVKVGSPPDVLFAAGLAVVCLWSQKFSASSTALSQDRFWSSDHCSWSLSCSLSDTMASNWSISIFCWMSAAEAGLLWVEPRNRSKALHRSATSESTARPSKSSQTKKTVTLDKLVTDYLANQHARCKNPMITCPEFDLFQPHKCPDRRGTTQASWNLSARIANRGIFPKYGGKDGAALTCRLLWSRFQPITHPTIRARDMVDELCSFSTCCFSPDDQFIMAGDDLGNLRLFNIITGAEEGTYSCHDAPLTNLQPYKDRSLLLTSTNQDAGAGPKSCLWSMGEYFDMKTVFLNDSHVEWGKGREQDLIIGTMGATAHIYDATTGQLTTTLTPPEGYHNSYTQNRATFSPCDELVLSDGVLWDFRGGKPVHKFDKFNLALNGLFHPNGLHILSNTEVWDIRTFHLFRQVPGLKCRDVRFNNSGDVFFGIPFFSSPMESRDDAVFTASQTNFRTFYSHDFSSIGTFEMRRDILDLAVDRRDQELVTVECSSEDSFIRRYTVGRRGKDSDDECEGEGDEEPGPDDDGGEGGDDDDDEDDDESAGERLNLQRIMNMFANPRDARSDSSSTYDDRMSRRSDWATVRDGVDGSDSEFTTVSTSTSSSASSLSGDADVIELNDFEFVDTDGVVREPLNGDGSDTGQSRSGRDSPWPGLAAALERDRDDRRRQVARRSAHPARRFQYGNRRGWRRRHAGRIAISRDSNMTLSDSREAKRAKHLVVDTGAFLQPCRLDDFGETIYTVRAVVDEIRDKAARQRLALLPFELVYKEPEPESILFVTEFSKKTGDYPALSSTDIRVIALTHTLQKQFVGLDQLRTEPVKSVKVVKKQSNPVPISELPGFYFPKKHPPKRKHLSSESRSQSSASHVADSESNTPEEHLSTVVESEKESAEPVHQEGEIIAEAKEVNPEEKEKDEPRQDDEQIEHEYELAEESSEDEDDEEEDDGGGWITPSNIKSFRENQPQAPQFSLPMPKGGKHSHNPLIAEGQRFPQQRPSRKSLQKMN</sequence>
<evidence type="ECO:0000256" key="6">
    <source>
        <dbReference type="ARBA" id="ARBA00022553"/>
    </source>
</evidence>
<dbReference type="Gene3D" id="3.40.50.1010">
    <property type="entry name" value="5'-nuclease"/>
    <property type="match status" value="1"/>
</dbReference>
<comment type="subcellular location">
    <subcellularLocation>
        <location evidence="1">Nucleus</location>
    </subcellularLocation>
</comment>
<evidence type="ECO:0000256" key="2">
    <source>
        <dbReference type="ARBA" id="ARBA00004906"/>
    </source>
</evidence>
<dbReference type="InterPro" id="IPR036322">
    <property type="entry name" value="WD40_repeat_dom_sf"/>
</dbReference>
<evidence type="ECO:0000313" key="17">
    <source>
        <dbReference type="EMBL" id="CAD7274914.1"/>
    </source>
</evidence>
<feature type="region of interest" description="Disordered" evidence="15">
    <location>
        <begin position="1585"/>
        <end position="1612"/>
    </location>
</feature>
<keyword evidence="9" id="KW-0863">Zinc-finger</keyword>
<feature type="compositionally biased region" description="Polar residues" evidence="15">
    <location>
        <begin position="1908"/>
        <end position="1924"/>
    </location>
</feature>
<dbReference type="InterPro" id="IPR015943">
    <property type="entry name" value="WD40/YVTN_repeat-like_dom_sf"/>
</dbReference>
<feature type="compositionally biased region" description="Polar residues" evidence="15">
    <location>
        <begin position="1053"/>
        <end position="1066"/>
    </location>
</feature>
<keyword evidence="11" id="KW-0378">Hydrolase</keyword>
<feature type="compositionally biased region" description="Basic and acidic residues" evidence="15">
    <location>
        <begin position="1833"/>
        <end position="1886"/>
    </location>
</feature>
<keyword evidence="7" id="KW-0540">Nuclease</keyword>
<dbReference type="GO" id="GO:0016567">
    <property type="term" value="P:protein ubiquitination"/>
    <property type="evidence" value="ECO:0007669"/>
    <property type="project" value="UniProtKB-UniPathway"/>
</dbReference>
<dbReference type="InterPro" id="IPR033270">
    <property type="entry name" value="VPRBP/DCAF1"/>
</dbReference>
<dbReference type="Gene3D" id="2.130.10.10">
    <property type="entry name" value="YVTN repeat-like/Quinoprotein amine dehydrogenase"/>
    <property type="match status" value="1"/>
</dbReference>
<gene>
    <name evidence="17" type="ORF">NMOB1V02_LOCUS2726</name>
</gene>
<feature type="compositionally biased region" description="Basic residues" evidence="15">
    <location>
        <begin position="1952"/>
        <end position="1961"/>
    </location>
</feature>
<keyword evidence="12" id="KW-0862">Zinc</keyword>
<feature type="compositionally biased region" description="Low complexity" evidence="15">
    <location>
        <begin position="1815"/>
        <end position="1830"/>
    </location>
</feature>
<dbReference type="GO" id="GO:0005634">
    <property type="term" value="C:nucleus"/>
    <property type="evidence" value="ECO:0007669"/>
    <property type="project" value="UniProtKB-SubCell"/>
</dbReference>
<feature type="compositionally biased region" description="Low complexity" evidence="15">
    <location>
        <begin position="1551"/>
        <end position="1568"/>
    </location>
</feature>
<name>A0A7R9BJ56_9CRUS</name>
<comment type="pathway">
    <text evidence="2">Protein modification; protein ubiquitination.</text>
</comment>
<dbReference type="InterPro" id="IPR006594">
    <property type="entry name" value="LisH"/>
</dbReference>
<evidence type="ECO:0000256" key="12">
    <source>
        <dbReference type="ARBA" id="ARBA00022833"/>
    </source>
</evidence>
<feature type="region of interest" description="Disordered" evidence="15">
    <location>
        <begin position="1464"/>
        <end position="1501"/>
    </location>
</feature>
<keyword evidence="8" id="KW-0479">Metal-binding</keyword>
<comment type="similarity">
    <text evidence="3">Belongs to the NOB1 family.</text>
</comment>
<dbReference type="EMBL" id="OA882355">
    <property type="protein sequence ID" value="CAD7274914.1"/>
    <property type="molecule type" value="Genomic_DNA"/>
</dbReference>
<dbReference type="Proteomes" id="UP000678499">
    <property type="component" value="Unassembled WGS sequence"/>
</dbReference>
<feature type="region of interest" description="Disordered" evidence="15">
    <location>
        <begin position="1795"/>
        <end position="1961"/>
    </location>
</feature>
<dbReference type="CDD" id="cd09876">
    <property type="entry name" value="PIN_Nob1-like"/>
    <property type="match status" value="1"/>
</dbReference>
<comment type="function">
    <text evidence="14">May play a role in mRNA degradation. Endonuclease required for processing of 20S pre-rRNA precursor and biogenesis of 40S ribosomal subunits.</text>
</comment>
<feature type="compositionally biased region" description="Basic residues" evidence="15">
    <location>
        <begin position="1802"/>
        <end position="1811"/>
    </location>
</feature>
<protein>
    <recommendedName>
        <fullName evidence="5">RNA-binding protein NOB1</fullName>
    </recommendedName>
</protein>
<feature type="region of interest" description="Disordered" evidence="15">
    <location>
        <begin position="1051"/>
        <end position="1070"/>
    </location>
</feature>
<dbReference type="InterPro" id="IPR016024">
    <property type="entry name" value="ARM-type_fold"/>
</dbReference>
<proteinExistence type="inferred from homology"/>
<dbReference type="Gene3D" id="1.25.10.10">
    <property type="entry name" value="Leucine-rich Repeat Variant"/>
    <property type="match status" value="1"/>
</dbReference>
<evidence type="ECO:0000256" key="15">
    <source>
        <dbReference type="SAM" id="MobiDB-lite"/>
    </source>
</evidence>
<dbReference type="UniPathway" id="UPA00143"/>
<reference evidence="17" key="1">
    <citation type="submission" date="2020-11" db="EMBL/GenBank/DDBJ databases">
        <authorList>
            <person name="Tran Van P."/>
        </authorList>
    </citation>
    <scope>NUCLEOTIDE SEQUENCE</scope>
</reference>
<dbReference type="GO" id="GO:0008270">
    <property type="term" value="F:zinc ion binding"/>
    <property type="evidence" value="ECO:0007669"/>
    <property type="project" value="UniProtKB-KW"/>
</dbReference>
<feature type="compositionally biased region" description="Acidic residues" evidence="15">
    <location>
        <begin position="1468"/>
        <end position="1501"/>
    </location>
</feature>